<organism evidence="3 4">
    <name type="scientific">Agrococcus citreus</name>
    <dbReference type="NCBI Taxonomy" id="84643"/>
    <lineage>
        <taxon>Bacteria</taxon>
        <taxon>Bacillati</taxon>
        <taxon>Actinomycetota</taxon>
        <taxon>Actinomycetes</taxon>
        <taxon>Micrococcales</taxon>
        <taxon>Microbacteriaceae</taxon>
        <taxon>Agrococcus</taxon>
    </lineage>
</organism>
<gene>
    <name evidence="3" type="ORF">GCM10009640_15210</name>
</gene>
<keyword evidence="4" id="KW-1185">Reference proteome</keyword>
<evidence type="ECO:0000256" key="1">
    <source>
        <dbReference type="SAM" id="MobiDB-lite"/>
    </source>
</evidence>
<protein>
    <submittedName>
        <fullName evidence="3">Uncharacterized protein</fullName>
    </submittedName>
</protein>
<reference evidence="3 4" key="1">
    <citation type="journal article" date="2019" name="Int. J. Syst. Evol. Microbiol.">
        <title>The Global Catalogue of Microorganisms (GCM) 10K type strain sequencing project: providing services to taxonomists for standard genome sequencing and annotation.</title>
        <authorList>
            <consortium name="The Broad Institute Genomics Platform"/>
            <consortium name="The Broad Institute Genome Sequencing Center for Infectious Disease"/>
            <person name="Wu L."/>
            <person name="Ma J."/>
        </authorList>
    </citation>
    <scope>NUCLEOTIDE SEQUENCE [LARGE SCALE GENOMIC DNA]</scope>
    <source>
        <strain evidence="3 4">JCM 12398</strain>
    </source>
</reference>
<proteinExistence type="predicted"/>
<evidence type="ECO:0000256" key="2">
    <source>
        <dbReference type="SAM" id="Phobius"/>
    </source>
</evidence>
<feature type="compositionally biased region" description="Low complexity" evidence="1">
    <location>
        <begin position="80"/>
        <end position="115"/>
    </location>
</feature>
<evidence type="ECO:0000313" key="4">
    <source>
        <dbReference type="Proteomes" id="UP001501266"/>
    </source>
</evidence>
<dbReference type="Proteomes" id="UP001501266">
    <property type="component" value="Unassembled WGS sequence"/>
</dbReference>
<keyword evidence="2" id="KW-0472">Membrane</keyword>
<comment type="caution">
    <text evidence="3">The sequence shown here is derived from an EMBL/GenBank/DDBJ whole genome shotgun (WGS) entry which is preliminary data.</text>
</comment>
<name>A0ABN1YTS8_9MICO</name>
<dbReference type="RefSeq" id="WP_343919050.1">
    <property type="nucleotide sequence ID" value="NZ_BAAAKK010000004.1"/>
</dbReference>
<dbReference type="EMBL" id="BAAAKK010000004">
    <property type="protein sequence ID" value="GAA1422449.1"/>
    <property type="molecule type" value="Genomic_DNA"/>
</dbReference>
<feature type="region of interest" description="Disordered" evidence="1">
    <location>
        <begin position="70"/>
        <end position="115"/>
    </location>
</feature>
<accession>A0ABN1YTS8</accession>
<keyword evidence="2" id="KW-1133">Transmembrane helix</keyword>
<evidence type="ECO:0000313" key="3">
    <source>
        <dbReference type="EMBL" id="GAA1422449.1"/>
    </source>
</evidence>
<keyword evidence="2" id="KW-0812">Transmembrane</keyword>
<feature type="transmembrane region" description="Helical" evidence="2">
    <location>
        <begin position="6"/>
        <end position="30"/>
    </location>
</feature>
<sequence>MQRNQWIIAGTAGVLGMGALAIGAVSLASAMTVQDASGRPIAGVEVRGEAAGDPVGDAPGSTLGKAIDLGGIVAPSPTDAPTEVPAPAPAEVEQPAPAPVAPAGSVSAHSAGSAG</sequence>